<evidence type="ECO:0000313" key="3">
    <source>
        <dbReference type="Proteomes" id="UP000295313"/>
    </source>
</evidence>
<dbReference type="SUPFAM" id="SSF53756">
    <property type="entry name" value="UDP-Glycosyltransferase/glycogen phosphorylase"/>
    <property type="match status" value="1"/>
</dbReference>
<feature type="domain" description="Glycosyl transferase family 1" evidence="1">
    <location>
        <begin position="195"/>
        <end position="352"/>
    </location>
</feature>
<dbReference type="AlphaFoldDB" id="A0A4R8IG31"/>
<sequence>MGKKLLFIYYQNIKAGGVAKVLANLVNELVENGYEIDILFLMSEHEDFYPIDSRVKKHYVDSFGHWAFAVCAFNKRRLRFIPKLQAINDYIYQLGVTLLMNKWLKENHKNYDNIISCWYKLSCTLALNKNINKKTIAWEHTSHEVGGPLYNQLKLKYRNLKNVVVLNQNDFNYYKDINPKTVAIGNMMDKKTEAQDFIPNEQKSNLITMIARLDEEKNVLEFLEIIKESNLPQDWQVKIIGDGNQRKILENYINENSLTHISLEGQLNSDQVKDILSKSKISCLTSRREGFGVVLIEAMFSSNALIAYDCPSGPSEIINSKNGFLIPLRNKQQFQDKLKFLIENPNTLETLMKTSFQDSQNWKKDTIIKKWKNIL</sequence>
<dbReference type="RefSeq" id="WP_133944786.1">
    <property type="nucleotide sequence ID" value="NZ_SOEO01000002.1"/>
</dbReference>
<dbReference type="Proteomes" id="UP000295313">
    <property type="component" value="Unassembled WGS sequence"/>
</dbReference>
<dbReference type="Pfam" id="PF00534">
    <property type="entry name" value="Glycos_transf_1"/>
    <property type="match status" value="1"/>
</dbReference>
<dbReference type="Gene3D" id="3.40.50.2000">
    <property type="entry name" value="Glycogen Phosphorylase B"/>
    <property type="match status" value="2"/>
</dbReference>
<comment type="caution">
    <text evidence="2">The sequence shown here is derived from an EMBL/GenBank/DDBJ whole genome shotgun (WGS) entry which is preliminary data.</text>
</comment>
<dbReference type="OrthoDB" id="9811239at2"/>
<organism evidence="2 3">
    <name type="scientific">Epilithonimonas xixisoli</name>
    <dbReference type="NCBI Taxonomy" id="1476462"/>
    <lineage>
        <taxon>Bacteria</taxon>
        <taxon>Pseudomonadati</taxon>
        <taxon>Bacteroidota</taxon>
        <taxon>Flavobacteriia</taxon>
        <taxon>Flavobacteriales</taxon>
        <taxon>Weeksellaceae</taxon>
        <taxon>Chryseobacterium group</taxon>
        <taxon>Epilithonimonas</taxon>
    </lineage>
</organism>
<evidence type="ECO:0000313" key="2">
    <source>
        <dbReference type="EMBL" id="TDX84720.1"/>
    </source>
</evidence>
<keyword evidence="3" id="KW-1185">Reference proteome</keyword>
<dbReference type="GO" id="GO:0016757">
    <property type="term" value="F:glycosyltransferase activity"/>
    <property type="evidence" value="ECO:0007669"/>
    <property type="project" value="InterPro"/>
</dbReference>
<dbReference type="PANTHER" id="PTHR12526:SF630">
    <property type="entry name" value="GLYCOSYLTRANSFERASE"/>
    <property type="match status" value="1"/>
</dbReference>
<proteinExistence type="predicted"/>
<reference evidence="2 3" key="1">
    <citation type="submission" date="2019-03" db="EMBL/GenBank/DDBJ databases">
        <title>Genomic Encyclopedia of Type Strains, Phase III (KMG-III): the genomes of soil and plant-associated and newly described type strains.</title>
        <authorList>
            <person name="Whitman W."/>
        </authorList>
    </citation>
    <scope>NUCLEOTIDE SEQUENCE [LARGE SCALE GENOMIC DNA]</scope>
    <source>
        <strain evidence="2 3">CGMCC 1.12802</strain>
    </source>
</reference>
<name>A0A4R8IG31_9FLAO</name>
<gene>
    <name evidence="2" type="ORF">B0I22_2352</name>
</gene>
<dbReference type="PANTHER" id="PTHR12526">
    <property type="entry name" value="GLYCOSYLTRANSFERASE"/>
    <property type="match status" value="1"/>
</dbReference>
<evidence type="ECO:0000259" key="1">
    <source>
        <dbReference type="Pfam" id="PF00534"/>
    </source>
</evidence>
<keyword evidence="2" id="KW-0808">Transferase</keyword>
<protein>
    <submittedName>
        <fullName evidence="2">Glycosyltransferase involved in cell wall biosynthesis</fullName>
    </submittedName>
</protein>
<dbReference type="EMBL" id="SOEO01000002">
    <property type="protein sequence ID" value="TDX84720.1"/>
    <property type="molecule type" value="Genomic_DNA"/>
</dbReference>
<accession>A0A4R8IG31</accession>
<dbReference type="InterPro" id="IPR001296">
    <property type="entry name" value="Glyco_trans_1"/>
</dbReference>